<reference evidence="10" key="1">
    <citation type="journal article" date="2019" name="Int. J. Syst. Evol. Microbiol.">
        <title>The Global Catalogue of Microorganisms (GCM) 10K type strain sequencing project: providing services to taxonomists for standard genome sequencing and annotation.</title>
        <authorList>
            <consortium name="The Broad Institute Genomics Platform"/>
            <consortium name="The Broad Institute Genome Sequencing Center for Infectious Disease"/>
            <person name="Wu L."/>
            <person name="Ma J."/>
        </authorList>
    </citation>
    <scope>NUCLEOTIDE SEQUENCE [LARGE SCALE GENOMIC DNA]</scope>
    <source>
        <strain evidence="10">CGMCC 1.7030</strain>
    </source>
</reference>
<dbReference type="SUPFAM" id="SSF51445">
    <property type="entry name" value="(Trans)glycosidases"/>
    <property type="match status" value="1"/>
</dbReference>
<dbReference type="PROSITE" id="PS51760">
    <property type="entry name" value="GH10_2"/>
    <property type="match status" value="1"/>
</dbReference>
<keyword evidence="10" id="KW-1185">Reference proteome</keyword>
<keyword evidence="2 6" id="KW-0119">Carbohydrate metabolism</keyword>
<evidence type="ECO:0000313" key="9">
    <source>
        <dbReference type="EMBL" id="MFC5192679.1"/>
    </source>
</evidence>
<dbReference type="Pfam" id="PF00331">
    <property type="entry name" value="Glyco_hydro_10"/>
    <property type="match status" value="1"/>
</dbReference>
<dbReference type="EC" id="3.2.1.8" evidence="6"/>
<comment type="catalytic activity">
    <reaction evidence="6">
        <text>Endohydrolysis of (1-&gt;4)-beta-D-xylosidic linkages in xylans.</text>
        <dbReference type="EC" id="3.2.1.8"/>
    </reaction>
</comment>
<dbReference type="PANTHER" id="PTHR31490">
    <property type="entry name" value="GLYCOSYL HYDROLASE"/>
    <property type="match status" value="1"/>
</dbReference>
<name>A0ABW0BYF0_9BACT</name>
<evidence type="ECO:0000256" key="1">
    <source>
        <dbReference type="ARBA" id="ARBA00022801"/>
    </source>
</evidence>
<dbReference type="Gene3D" id="3.20.20.80">
    <property type="entry name" value="Glycosidases"/>
    <property type="match status" value="1"/>
</dbReference>
<keyword evidence="4 6" id="KW-0624">Polysaccharide degradation</keyword>
<evidence type="ECO:0000256" key="5">
    <source>
        <dbReference type="PROSITE-ProRule" id="PRU10061"/>
    </source>
</evidence>
<comment type="similarity">
    <text evidence="6">Belongs to the glycosyl hydrolase 10 (cellulase F) family.</text>
</comment>
<gene>
    <name evidence="9" type="ORF">ACFPIK_12955</name>
</gene>
<dbReference type="InterPro" id="IPR031158">
    <property type="entry name" value="GH10_AS"/>
</dbReference>
<dbReference type="Proteomes" id="UP001596163">
    <property type="component" value="Unassembled WGS sequence"/>
</dbReference>
<feature type="domain" description="GH10" evidence="8">
    <location>
        <begin position="19"/>
        <end position="366"/>
    </location>
</feature>
<sequence>MIKAFSFLALLLLLFVCQDLPKEGLKDKFKDDFFLGAAVNLAQVTGKEPGADSLLNLHFNSITAENGLKWGPVHPNPGEYRFEFGDAFVALGERMGTFIVGHTLVWHQQTPAWVFKNEEGQFVSGEELTLRMEDHIEQVVGRYKGKINGWDVVNEAFEDDGTWRKTHWYNLIGEDFIKKAFEKAHEVDPAAALYYNDYNVWKPAKRKAILEMATKLRNQGVRIDGIGMQGHYRVDSPSLDQIEQAILDIHQAGFEVHVTELDVEVLPRPGEVEGADLNINFAESDEWNPYKNGLPIEIEGKLVDRYVSLFRLFKKHSDKISRVTFWGLHDGRSWLNNWPVRGRTNYPLLFDREKALKKGFLEVFQK</sequence>
<keyword evidence="7" id="KW-0732">Signal</keyword>
<feature type="chain" id="PRO_5045770908" description="Beta-xylanase" evidence="7">
    <location>
        <begin position="22"/>
        <end position="366"/>
    </location>
</feature>
<dbReference type="SMART" id="SM00633">
    <property type="entry name" value="Glyco_10"/>
    <property type="match status" value="1"/>
</dbReference>
<evidence type="ECO:0000259" key="8">
    <source>
        <dbReference type="PROSITE" id="PS51760"/>
    </source>
</evidence>
<evidence type="ECO:0000313" key="10">
    <source>
        <dbReference type="Proteomes" id="UP001596163"/>
    </source>
</evidence>
<feature type="active site" description="Nucleophile" evidence="5">
    <location>
        <position position="260"/>
    </location>
</feature>
<dbReference type="PROSITE" id="PS00591">
    <property type="entry name" value="GH10_1"/>
    <property type="match status" value="1"/>
</dbReference>
<keyword evidence="3 6" id="KW-0326">Glycosidase</keyword>
<dbReference type="RefSeq" id="WP_377915924.1">
    <property type="nucleotide sequence ID" value="NZ_JBHSKS010000010.1"/>
</dbReference>
<evidence type="ECO:0000256" key="3">
    <source>
        <dbReference type="ARBA" id="ARBA00023295"/>
    </source>
</evidence>
<proteinExistence type="inferred from homology"/>
<protein>
    <recommendedName>
        <fullName evidence="6">Beta-xylanase</fullName>
        <ecNumber evidence="6">3.2.1.8</ecNumber>
    </recommendedName>
</protein>
<evidence type="ECO:0000256" key="2">
    <source>
        <dbReference type="ARBA" id="ARBA00023277"/>
    </source>
</evidence>
<dbReference type="PRINTS" id="PR00134">
    <property type="entry name" value="GLHYDRLASE10"/>
</dbReference>
<dbReference type="PANTHER" id="PTHR31490:SF90">
    <property type="entry name" value="ENDO-1,4-BETA-XYLANASE A"/>
    <property type="match status" value="1"/>
</dbReference>
<feature type="signal peptide" evidence="7">
    <location>
        <begin position="1"/>
        <end position="21"/>
    </location>
</feature>
<dbReference type="EMBL" id="JBHSKS010000010">
    <property type="protein sequence ID" value="MFC5192679.1"/>
    <property type="molecule type" value="Genomic_DNA"/>
</dbReference>
<evidence type="ECO:0000256" key="6">
    <source>
        <dbReference type="RuleBase" id="RU361174"/>
    </source>
</evidence>
<evidence type="ECO:0000256" key="4">
    <source>
        <dbReference type="ARBA" id="ARBA00023326"/>
    </source>
</evidence>
<dbReference type="InterPro" id="IPR044846">
    <property type="entry name" value="GH10"/>
</dbReference>
<comment type="caution">
    <text evidence="9">The sequence shown here is derived from an EMBL/GenBank/DDBJ whole genome shotgun (WGS) entry which is preliminary data.</text>
</comment>
<evidence type="ECO:0000256" key="7">
    <source>
        <dbReference type="SAM" id="SignalP"/>
    </source>
</evidence>
<keyword evidence="1 6" id="KW-0378">Hydrolase</keyword>
<organism evidence="9 10">
    <name type="scientific">Algoriphagus aquatilis</name>
    <dbReference type="NCBI Taxonomy" id="490186"/>
    <lineage>
        <taxon>Bacteria</taxon>
        <taxon>Pseudomonadati</taxon>
        <taxon>Bacteroidota</taxon>
        <taxon>Cytophagia</taxon>
        <taxon>Cytophagales</taxon>
        <taxon>Cyclobacteriaceae</taxon>
        <taxon>Algoriphagus</taxon>
    </lineage>
</organism>
<dbReference type="InterPro" id="IPR001000">
    <property type="entry name" value="GH10_dom"/>
</dbReference>
<accession>A0ABW0BYF0</accession>
<dbReference type="InterPro" id="IPR017853">
    <property type="entry name" value="GH"/>
</dbReference>